<keyword evidence="3" id="KW-1185">Reference proteome</keyword>
<feature type="region of interest" description="Disordered" evidence="1">
    <location>
        <begin position="606"/>
        <end position="627"/>
    </location>
</feature>
<gene>
    <name evidence="2" type="ORF">Daus18300_000791</name>
</gene>
<dbReference type="EMBL" id="JAWRVE010000004">
    <property type="protein sequence ID" value="KAL1882305.1"/>
    <property type="molecule type" value="Genomic_DNA"/>
</dbReference>
<dbReference type="Gene3D" id="3.60.130.30">
    <property type="match status" value="1"/>
</dbReference>
<evidence type="ECO:0000256" key="1">
    <source>
        <dbReference type="SAM" id="MobiDB-lite"/>
    </source>
</evidence>
<name>A0ABR3Y2Y4_9PEZI</name>
<evidence type="ECO:0000313" key="3">
    <source>
        <dbReference type="Proteomes" id="UP001583177"/>
    </source>
</evidence>
<dbReference type="Proteomes" id="UP001583177">
    <property type="component" value="Unassembled WGS sequence"/>
</dbReference>
<organism evidence="2 3">
    <name type="scientific">Diaporthe australafricana</name>
    <dbReference type="NCBI Taxonomy" id="127596"/>
    <lineage>
        <taxon>Eukaryota</taxon>
        <taxon>Fungi</taxon>
        <taxon>Dikarya</taxon>
        <taxon>Ascomycota</taxon>
        <taxon>Pezizomycotina</taxon>
        <taxon>Sordariomycetes</taxon>
        <taxon>Sordariomycetidae</taxon>
        <taxon>Diaporthales</taxon>
        <taxon>Diaporthaceae</taxon>
        <taxon>Diaporthe</taxon>
    </lineage>
</organism>
<sequence length="700" mass="79470">MPFLRADAPPHVPDEETIEYLLAEKNPTSKASSKVLPLQELKPDVREKTGIIELGKRKMRVQGDPWGHYLSWAGNVAHPEDARVYDIMEYLCEKLQQYRIQETADVKAIQELLELVPTTDVLELASTFAEDGDYDVLVDNDTEIVLKFHIGSQSVRLMQAKDIDVDDRSSYGATRRAALSIADAKQHTPDPPMTVDLQQYLMALAIAGQDEWQKLTERKESLKIKQEKFRSGDMSKETRDKKKVQLRKEANKCDRDSKKFFKALRDTIREDYWLIKTSVERDQVRRASLAAGHSEDQEFCSNLGTIKENWQPRWNITRLDKDFFHHYLIDQTAAEHAWALVKEDIFVVTDKKRRVIFANIEKLGELLFGREAMDVLVRCLDMWKFFNSLPLPESCRHVVDKFVRRQYPELDPSAVTIEHLANAVMAVVHYGCWARKGDPHGKTVVRTLDSRFARCDVQDLPHALFPAFAKAVLGMASKITRFLVQPLDPVYYEECVKVFRNLPEGVRVSTDEEDFVSLFALGVNGYTQRHRDVRDIGGGLAGLFSTGDYKGGNLCIPNLGVKVPYKPGTCAIIRGGELDHLVQDFKGTRYFIISTNHESCRQHALRKMGDPQARPIPVDKPTVDLPQDQDQGVVVASDEDDALFLDSDASSEEDSDEDDLAAPCINHRTDMDDDIVYTNKMLHGPNVLRWSSSSEASSLD</sequence>
<reference evidence="2 3" key="1">
    <citation type="journal article" date="2024" name="IMA Fungus">
        <title>IMA Genome - F19 : A genome assembly and annotation guide to empower mycologists, including annotated draft genome sequences of Ceratocystis pirilliformis, Diaporthe australafricana, Fusarium ophioides, Paecilomyces lecythidis, and Sporothrix stenoceras.</title>
        <authorList>
            <person name="Aylward J."/>
            <person name="Wilson A.M."/>
            <person name="Visagie C.M."/>
            <person name="Spraker J."/>
            <person name="Barnes I."/>
            <person name="Buitendag C."/>
            <person name="Ceriani C."/>
            <person name="Del Mar Angel L."/>
            <person name="du Plessis D."/>
            <person name="Fuchs T."/>
            <person name="Gasser K."/>
            <person name="Kramer D."/>
            <person name="Li W."/>
            <person name="Munsamy K."/>
            <person name="Piso A."/>
            <person name="Price J.L."/>
            <person name="Sonnekus B."/>
            <person name="Thomas C."/>
            <person name="van der Nest A."/>
            <person name="van Dijk A."/>
            <person name="van Heerden A."/>
            <person name="van Vuuren N."/>
            <person name="Yilmaz N."/>
            <person name="Duong T.A."/>
            <person name="van der Merwe N.A."/>
            <person name="Wingfield M.J."/>
            <person name="Wingfield B.D."/>
        </authorList>
    </citation>
    <scope>NUCLEOTIDE SEQUENCE [LARGE SCALE GENOMIC DNA]</scope>
    <source>
        <strain evidence="2 3">CMW 18300</strain>
    </source>
</reference>
<evidence type="ECO:0000313" key="2">
    <source>
        <dbReference type="EMBL" id="KAL1882305.1"/>
    </source>
</evidence>
<accession>A0ABR3Y2Y4</accession>
<comment type="caution">
    <text evidence="2">The sequence shown here is derived from an EMBL/GenBank/DDBJ whole genome shotgun (WGS) entry which is preliminary data.</text>
</comment>
<proteinExistence type="predicted"/>
<protein>
    <submittedName>
        <fullName evidence="2">Uncharacterized protein</fullName>
    </submittedName>
</protein>